<feature type="region of interest" description="Disordered" evidence="1">
    <location>
        <begin position="35"/>
        <end position="72"/>
    </location>
</feature>
<evidence type="ECO:0000313" key="3">
    <source>
        <dbReference type="Proteomes" id="UP001143981"/>
    </source>
</evidence>
<dbReference type="EMBL" id="JANBOI010003833">
    <property type="protein sequence ID" value="KAJ1718122.1"/>
    <property type="molecule type" value="Genomic_DNA"/>
</dbReference>
<feature type="compositionally biased region" description="Basic residues" evidence="1">
    <location>
        <begin position="51"/>
        <end position="63"/>
    </location>
</feature>
<proteinExistence type="predicted"/>
<feature type="non-terminal residue" evidence="2">
    <location>
        <position position="127"/>
    </location>
</feature>
<organism evidence="2 3">
    <name type="scientific">Coemansia biformis</name>
    <dbReference type="NCBI Taxonomy" id="1286918"/>
    <lineage>
        <taxon>Eukaryota</taxon>
        <taxon>Fungi</taxon>
        <taxon>Fungi incertae sedis</taxon>
        <taxon>Zoopagomycota</taxon>
        <taxon>Kickxellomycotina</taxon>
        <taxon>Kickxellomycetes</taxon>
        <taxon>Kickxellales</taxon>
        <taxon>Kickxellaceae</taxon>
        <taxon>Coemansia</taxon>
    </lineage>
</organism>
<comment type="caution">
    <text evidence="2">The sequence shown here is derived from an EMBL/GenBank/DDBJ whole genome shotgun (WGS) entry which is preliminary data.</text>
</comment>
<dbReference type="AlphaFoldDB" id="A0A9W8CNR1"/>
<accession>A0A9W8CNR1</accession>
<dbReference type="Proteomes" id="UP001143981">
    <property type="component" value="Unassembled WGS sequence"/>
</dbReference>
<reference evidence="2" key="1">
    <citation type="submission" date="2022-07" db="EMBL/GenBank/DDBJ databases">
        <title>Phylogenomic reconstructions and comparative analyses of Kickxellomycotina fungi.</title>
        <authorList>
            <person name="Reynolds N.K."/>
            <person name="Stajich J.E."/>
            <person name="Barry K."/>
            <person name="Grigoriev I.V."/>
            <person name="Crous P."/>
            <person name="Smith M.E."/>
        </authorList>
    </citation>
    <scope>NUCLEOTIDE SEQUENCE</scope>
    <source>
        <strain evidence="2">BCRC 34381</strain>
    </source>
</reference>
<protein>
    <submittedName>
        <fullName evidence="2">Uncharacterized protein</fullName>
    </submittedName>
</protein>
<keyword evidence="3" id="KW-1185">Reference proteome</keyword>
<sequence length="127" mass="14750">RRCRRRVPELRAPRPYRRTTGWRCHSSGCWRLQARTGMGRRPATTAPVPRSLRRGSARARSRGGTRCWTTQKCADNATPGRAARWTQKPEPHPTLRARWAVRLPTSPRRYTAATSMRARRRQTCCQR</sequence>
<name>A0A9W8CNR1_9FUNG</name>
<evidence type="ECO:0000256" key="1">
    <source>
        <dbReference type="SAM" id="MobiDB-lite"/>
    </source>
</evidence>
<feature type="non-terminal residue" evidence="2">
    <location>
        <position position="1"/>
    </location>
</feature>
<gene>
    <name evidence="2" type="ORF">LPJ61_006835</name>
</gene>
<evidence type="ECO:0000313" key="2">
    <source>
        <dbReference type="EMBL" id="KAJ1718122.1"/>
    </source>
</evidence>